<reference evidence="1 2" key="1">
    <citation type="journal article" date="2017" name="Front. Microbiol.">
        <title>Phaeobacter piscinae sp. nov., a species of the Roseobacter group and potential aquaculture probiont.</title>
        <authorList>
            <person name="Sonnenschein E.C."/>
            <person name="Phippen C.B.W."/>
            <person name="Nielsen K.F."/>
            <person name="Mateiu R.V."/>
            <person name="Melchiorsen J."/>
            <person name="Gram L."/>
            <person name="Overmann J."/>
            <person name="Freese H.M."/>
        </authorList>
    </citation>
    <scope>NUCLEOTIDE SEQUENCE [LARGE SCALE GENOMIC DNA]</scope>
    <source>
        <strain evidence="1 2">P36</strain>
    </source>
</reference>
<evidence type="ECO:0000313" key="2">
    <source>
        <dbReference type="Proteomes" id="UP000218891"/>
    </source>
</evidence>
<dbReference type="Proteomes" id="UP000218891">
    <property type="component" value="Chromosome"/>
</dbReference>
<organism evidence="1 2">
    <name type="scientific">Phaeobacter piscinae</name>
    <dbReference type="NCBI Taxonomy" id="1580596"/>
    <lineage>
        <taxon>Bacteria</taxon>
        <taxon>Pseudomonadati</taxon>
        <taxon>Pseudomonadota</taxon>
        <taxon>Alphaproteobacteria</taxon>
        <taxon>Rhodobacterales</taxon>
        <taxon>Roseobacteraceae</taxon>
        <taxon>Phaeobacter</taxon>
    </lineage>
</organism>
<reference evidence="1 2" key="2">
    <citation type="journal article" date="2017" name="Genome Biol. Evol.">
        <title>Trajectories and Drivers of Genome Evolution in Surface-Associated Marine Phaeobacter.</title>
        <authorList>
            <person name="Freese H.M."/>
            <person name="Sikorski J."/>
            <person name="Bunk B."/>
            <person name="Scheuner C."/>
            <person name="Meier-Kolthoff J.P."/>
            <person name="Sproer C."/>
            <person name="Gram L."/>
            <person name="Overmann J."/>
        </authorList>
    </citation>
    <scope>NUCLEOTIDE SEQUENCE [LARGE SCALE GENOMIC DNA]</scope>
    <source>
        <strain evidence="1 2">P36</strain>
    </source>
</reference>
<gene>
    <name evidence="1" type="ORF">PhaeoP36_01793</name>
</gene>
<dbReference type="EMBL" id="CP010643">
    <property type="protein sequence ID" value="ATG35935.1"/>
    <property type="molecule type" value="Genomic_DNA"/>
</dbReference>
<sequence>MSAATTAARFAQTIAQLRGRERRDAVACAVIETGGLYPLPFPKRALVEIQLHGVCATGIGEDEAISNWIAKLSPQVEPHEVAA</sequence>
<dbReference type="RefSeq" id="WP_096868941.1">
    <property type="nucleotide sequence ID" value="NZ_CP010643.1"/>
</dbReference>
<proteinExistence type="predicted"/>
<evidence type="ECO:0000313" key="1">
    <source>
        <dbReference type="EMBL" id="ATG35935.1"/>
    </source>
</evidence>
<protein>
    <submittedName>
        <fullName evidence="1">Uncharacterized protein</fullName>
    </submittedName>
</protein>
<keyword evidence="2" id="KW-1185">Reference proteome</keyword>
<name>A0ABM6PE03_9RHOB</name>
<reference evidence="1 2" key="4">
    <citation type="journal article" date="2018" name="Environ. Microbiol. Rep.">
        <title>Phylogenetic distribution of roseobacticides in the Roseobacter group and their effect on microalgae.</title>
        <authorList>
            <person name="Sonnenschein E.C."/>
            <person name="Phippen C.B."/>
            <person name="Bentzon-Tilia M."/>
            <person name="Rasmussen S.A."/>
            <person name="Nielsen K.F."/>
            <person name="Gram L."/>
        </authorList>
    </citation>
    <scope>NUCLEOTIDE SEQUENCE [LARGE SCALE GENOMIC DNA]</scope>
    <source>
        <strain evidence="1 2">P36</strain>
    </source>
</reference>
<reference evidence="1 2" key="3">
    <citation type="journal article" date="2017" name="Int. J. Syst. Evol. Microbiol.">
        <title>Adaptation of Surface-Associated Bacteria to the Open Ocean: A Genomically Distinct Subpopulation of Phaeobacter gallaeciensis Colonizes Pacific Mesozooplankton.</title>
        <authorList>
            <person name="Freese H.M."/>
            <person name="Methner A."/>
            <person name="Overmann J."/>
        </authorList>
    </citation>
    <scope>NUCLEOTIDE SEQUENCE [LARGE SCALE GENOMIC DNA]</scope>
    <source>
        <strain evidence="1 2">P36</strain>
    </source>
</reference>
<accession>A0ABM6PE03</accession>